<dbReference type="InterPro" id="IPR050849">
    <property type="entry name" value="HAD-like_hydrolase_phosphatase"/>
</dbReference>
<feature type="non-terminal residue" evidence="1">
    <location>
        <position position="1"/>
    </location>
</feature>
<dbReference type="AlphaFoldDB" id="A0A1E4SWY6"/>
<protein>
    <submittedName>
        <fullName evidence="1">Uncharacterized protein</fullName>
    </submittedName>
</protein>
<reference evidence="2" key="1">
    <citation type="submission" date="2016-04" db="EMBL/GenBank/DDBJ databases">
        <title>Comparative genomics of biotechnologically important yeasts.</title>
        <authorList>
            <consortium name="DOE Joint Genome Institute"/>
            <person name="Riley R."/>
            <person name="Haridas S."/>
            <person name="Wolfe K.H."/>
            <person name="Lopes M.R."/>
            <person name="Hittinger C.T."/>
            <person name="Goker M."/>
            <person name="Salamov A."/>
            <person name="Wisecaver J."/>
            <person name="Long T.M."/>
            <person name="Aerts A.L."/>
            <person name="Barry K."/>
            <person name="Choi C."/>
            <person name="Clum A."/>
            <person name="Coughlan A.Y."/>
            <person name="Deshpande S."/>
            <person name="Douglass A.P."/>
            <person name="Hanson S.J."/>
            <person name="Klenk H.-P."/>
            <person name="Labutti K."/>
            <person name="Lapidus A."/>
            <person name="Lindquist E."/>
            <person name="Lipzen A."/>
            <person name="Meier-Kolthoff J.P."/>
            <person name="Ohm R.A."/>
            <person name="Otillar R.P."/>
            <person name="Pangilinan J."/>
            <person name="Peng Y."/>
            <person name="Rokas A."/>
            <person name="Rosa C.A."/>
            <person name="Scheuner C."/>
            <person name="Sibirny A.A."/>
            <person name="Slot J.C."/>
            <person name="Stielow J.B."/>
            <person name="Sun H."/>
            <person name="Kurtzman C.P."/>
            <person name="Blackwell M."/>
            <person name="Grigoriev I.V."/>
            <person name="Jeffries T.W."/>
        </authorList>
    </citation>
    <scope>NUCLEOTIDE SEQUENCE [LARGE SCALE GENOMIC DNA]</scope>
    <source>
        <strain evidence="2">NRRL YB-2248</strain>
    </source>
</reference>
<dbReference type="Gene3D" id="3.40.50.1000">
    <property type="entry name" value="HAD superfamily/HAD-like"/>
    <property type="match status" value="1"/>
</dbReference>
<sequence length="232" mass="26547">SKIISDWDDTITQKDTISLIFNVLPKSTPYPLSHFFGLYMDMHNQYMEQILPLKTYKDRNSIEKEICVQKDLKQVERSSLDEAIKLKVFQGYSVMDFESQVEQVSIKNGFVDFYNALQKNECSFNVLSVNWTGLIIRKFFNSTFKKQPDQILTNEFEFEMNGVCTGNCDPTFDIRTGYDKLLVTKELLNDSIDGSSLYIGDSSTDILSMIYCTKAIIMKGGSASSKLRDLGF</sequence>
<accession>A0A1E4SWY6</accession>
<dbReference type="PANTHER" id="PTHR28181">
    <property type="entry name" value="UPF0655 PROTEIN YCR015C"/>
    <property type="match status" value="1"/>
</dbReference>
<feature type="non-terminal residue" evidence="1">
    <location>
        <position position="232"/>
    </location>
</feature>
<dbReference type="PANTHER" id="PTHR28181:SF1">
    <property type="entry name" value="COLD TOLERANCE PROTEIN 1"/>
    <property type="match status" value="1"/>
</dbReference>
<dbReference type="OrthoDB" id="10255128at2759"/>
<dbReference type="EMBL" id="KV453859">
    <property type="protein sequence ID" value="ODV84021.1"/>
    <property type="molecule type" value="Genomic_DNA"/>
</dbReference>
<organism evidence="1 2">
    <name type="scientific">[Candida] arabinofermentans NRRL YB-2248</name>
    <dbReference type="NCBI Taxonomy" id="983967"/>
    <lineage>
        <taxon>Eukaryota</taxon>
        <taxon>Fungi</taxon>
        <taxon>Dikarya</taxon>
        <taxon>Ascomycota</taxon>
        <taxon>Saccharomycotina</taxon>
        <taxon>Pichiomycetes</taxon>
        <taxon>Pichiales</taxon>
        <taxon>Pichiaceae</taxon>
        <taxon>Ogataea</taxon>
        <taxon>Ogataea/Candida clade</taxon>
    </lineage>
</organism>
<dbReference type="SUPFAM" id="SSF56784">
    <property type="entry name" value="HAD-like"/>
    <property type="match status" value="1"/>
</dbReference>
<name>A0A1E4SWY6_9ASCO</name>
<proteinExistence type="predicted"/>
<dbReference type="InterPro" id="IPR023214">
    <property type="entry name" value="HAD_sf"/>
</dbReference>
<dbReference type="InterPro" id="IPR036412">
    <property type="entry name" value="HAD-like_sf"/>
</dbReference>
<keyword evidence="2" id="KW-1185">Reference proteome</keyword>
<evidence type="ECO:0000313" key="2">
    <source>
        <dbReference type="Proteomes" id="UP000094801"/>
    </source>
</evidence>
<dbReference type="Proteomes" id="UP000094801">
    <property type="component" value="Unassembled WGS sequence"/>
</dbReference>
<evidence type="ECO:0000313" key="1">
    <source>
        <dbReference type="EMBL" id="ODV84021.1"/>
    </source>
</evidence>
<dbReference type="STRING" id="983967.A0A1E4SWY6"/>
<gene>
    <name evidence="1" type="ORF">CANARDRAFT_189825</name>
</gene>